<accession>A0ABY8NGH9</accession>
<keyword evidence="1" id="KW-0812">Transmembrane</keyword>
<evidence type="ECO:0008006" key="4">
    <source>
        <dbReference type="Google" id="ProtNLM"/>
    </source>
</evidence>
<gene>
    <name evidence="2" type="ORF">PVT68_04500</name>
</gene>
<feature type="transmembrane region" description="Helical" evidence="1">
    <location>
        <begin position="164"/>
        <end position="185"/>
    </location>
</feature>
<proteinExistence type="predicted"/>
<reference evidence="2 3" key="1">
    <citation type="submission" date="2023-02" db="EMBL/GenBank/DDBJ databases">
        <title>Description and genomic characterization of Microbulbifer bruguierae sp. nov., isolated from the sediment of mangrove plant Bruguiera sexangula.</title>
        <authorList>
            <person name="Long M."/>
        </authorList>
    </citation>
    <scope>NUCLEOTIDE SEQUENCE [LARGE SCALE GENOMIC DNA]</scope>
    <source>
        <strain evidence="2 3">H12</strain>
    </source>
</reference>
<name>A0ABY8NGH9_9GAMM</name>
<dbReference type="EMBL" id="CP118605">
    <property type="protein sequence ID" value="WGL17555.1"/>
    <property type="molecule type" value="Genomic_DNA"/>
</dbReference>
<protein>
    <recommendedName>
        <fullName evidence="4">CPBP family intramembrane metalloprotease</fullName>
    </recommendedName>
</protein>
<evidence type="ECO:0000313" key="2">
    <source>
        <dbReference type="EMBL" id="WGL17555.1"/>
    </source>
</evidence>
<feature type="transmembrane region" description="Helical" evidence="1">
    <location>
        <begin position="78"/>
        <end position="103"/>
    </location>
</feature>
<feature type="transmembrane region" description="Helical" evidence="1">
    <location>
        <begin position="112"/>
        <end position="130"/>
    </location>
</feature>
<keyword evidence="1" id="KW-0472">Membrane</keyword>
<sequence>MSFPTEYLSVHAKTKLALYLIGDILWRRKEISPARYVAVATVLSFSLTTAAALSYQLVGTMLTNPESLPGQPREESGLVINFFAVCVLAPAIETLFIGFLVAFARIWTERDIILIAAVAIPFGIMHGLVADGAFYVGLHIFASTISFIIFSTVYLAWLRRSLKAAFGICSGVHMLHNFAAFSIFFTGNYASGS</sequence>
<feature type="transmembrane region" description="Helical" evidence="1">
    <location>
        <begin position="36"/>
        <end position="58"/>
    </location>
</feature>
<evidence type="ECO:0000256" key="1">
    <source>
        <dbReference type="SAM" id="Phobius"/>
    </source>
</evidence>
<dbReference type="RefSeq" id="WP_280321431.1">
    <property type="nucleotide sequence ID" value="NZ_CP118605.1"/>
</dbReference>
<keyword evidence="3" id="KW-1185">Reference proteome</keyword>
<organism evidence="2 3">
    <name type="scientific">Microbulbifer bruguierae</name>
    <dbReference type="NCBI Taxonomy" id="3029061"/>
    <lineage>
        <taxon>Bacteria</taxon>
        <taxon>Pseudomonadati</taxon>
        <taxon>Pseudomonadota</taxon>
        <taxon>Gammaproteobacteria</taxon>
        <taxon>Cellvibrionales</taxon>
        <taxon>Microbulbiferaceae</taxon>
        <taxon>Microbulbifer</taxon>
    </lineage>
</organism>
<dbReference type="Proteomes" id="UP001236500">
    <property type="component" value="Chromosome"/>
</dbReference>
<evidence type="ECO:0000313" key="3">
    <source>
        <dbReference type="Proteomes" id="UP001236500"/>
    </source>
</evidence>
<keyword evidence="1" id="KW-1133">Transmembrane helix</keyword>
<feature type="transmembrane region" description="Helical" evidence="1">
    <location>
        <begin position="136"/>
        <end position="157"/>
    </location>
</feature>